<evidence type="ECO:0000313" key="1">
    <source>
        <dbReference type="Proteomes" id="UP000694850"/>
    </source>
</evidence>
<accession>A0AC54ZEB0</accession>
<keyword evidence="1" id="KW-1185">Reference proteome</keyword>
<protein>
    <submittedName>
        <fullName evidence="2">Testis-expressed protein 13D</fullName>
    </submittedName>
</protein>
<dbReference type="RefSeq" id="XP_042638420.1">
    <property type="nucleotide sequence ID" value="XM_042782486.1"/>
</dbReference>
<organism evidence="1 2">
    <name type="scientific">Orycteropus afer afer</name>
    <dbReference type="NCBI Taxonomy" id="1230840"/>
    <lineage>
        <taxon>Eukaryota</taxon>
        <taxon>Metazoa</taxon>
        <taxon>Chordata</taxon>
        <taxon>Craniata</taxon>
        <taxon>Vertebrata</taxon>
        <taxon>Euteleostomi</taxon>
        <taxon>Mammalia</taxon>
        <taxon>Eutheria</taxon>
        <taxon>Afrotheria</taxon>
        <taxon>Tubulidentata</taxon>
        <taxon>Orycteropodidae</taxon>
        <taxon>Orycteropus</taxon>
    </lineage>
</organism>
<name>A0AC54ZEB0_ORYAF</name>
<evidence type="ECO:0000313" key="2">
    <source>
        <dbReference type="RefSeq" id="XP_042638420.1"/>
    </source>
</evidence>
<reference evidence="2" key="1">
    <citation type="submission" date="2025-08" db="UniProtKB">
        <authorList>
            <consortium name="RefSeq"/>
        </authorList>
    </citation>
    <scope>IDENTIFICATION</scope>
</reference>
<gene>
    <name evidence="2" type="primary">TEX13D</name>
</gene>
<sequence length="181" mass="20620">MAVDFGDHWSGFRHNEVIGFISNEILMNGGGPEFYQAFCSCPWNEVEDQLRSIVVEPQVPLSMKRAYTWSALALSVRVATWQWEQQTCQTWQPQEQVEECEVASSALTSELQWLREEQEEASLELQFTQVALQHALNKCDVLLEQLLQVKRMVQDVLLPLEIVPVLQVMPQGGGRMAPGCR</sequence>
<dbReference type="Proteomes" id="UP000694850">
    <property type="component" value="Unplaced"/>
</dbReference>
<proteinExistence type="predicted"/>